<evidence type="ECO:0000256" key="1">
    <source>
        <dbReference type="ARBA" id="ARBA00093464"/>
    </source>
</evidence>
<accession>A0ABU3A5W1</accession>
<sequence>MTTIHGFIQTDRFYDDVHFPRGFSKSGDFTIADAELLSVIGKRLLMLEQGEVLPENQVEEKFVFSCKSGNEGETKIEILWQKYKKLTQYKPFHSLHRCA</sequence>
<comment type="similarity">
    <text evidence="1">Belongs to the MaoP family.</text>
</comment>
<evidence type="ECO:0000313" key="4">
    <source>
        <dbReference type="Proteomes" id="UP001266357"/>
    </source>
</evidence>
<keyword evidence="4" id="KW-1185">Reference proteome</keyword>
<protein>
    <recommendedName>
        <fullName evidence="2">Macrodomain Ori protein</fullName>
    </recommendedName>
</protein>
<dbReference type="InterPro" id="IPR007335">
    <property type="entry name" value="DUF413"/>
</dbReference>
<gene>
    <name evidence="3" type="primary">maoP</name>
    <name evidence="3" type="ORF">RM573_16610</name>
</gene>
<name>A0ABU3A5W1_9GAMM</name>
<dbReference type="RefSeq" id="WP_311584649.1">
    <property type="nucleotide sequence ID" value="NZ_JAVRIF010000012.1"/>
</dbReference>
<evidence type="ECO:0000313" key="3">
    <source>
        <dbReference type="EMBL" id="MDT0605225.1"/>
    </source>
</evidence>
<dbReference type="EMBL" id="JAVRIF010000012">
    <property type="protein sequence ID" value="MDT0605225.1"/>
    <property type="molecule type" value="Genomic_DNA"/>
</dbReference>
<dbReference type="Pfam" id="PF04219">
    <property type="entry name" value="DUF413"/>
    <property type="match status" value="1"/>
</dbReference>
<reference evidence="3 4" key="1">
    <citation type="submission" date="2023-09" db="EMBL/GenBank/DDBJ databases">
        <authorList>
            <person name="Rey-Velasco X."/>
        </authorList>
    </citation>
    <scope>NUCLEOTIDE SEQUENCE [LARGE SCALE GENOMIC DNA]</scope>
    <source>
        <strain evidence="3 4">W431</strain>
    </source>
</reference>
<proteinExistence type="inferred from homology"/>
<comment type="caution">
    <text evidence="3">The sequence shown here is derived from an EMBL/GenBank/DDBJ whole genome shotgun (WGS) entry which is preliminary data.</text>
</comment>
<organism evidence="3 4">
    <name type="scientific">Thalassotalea castellviae</name>
    <dbReference type="NCBI Taxonomy" id="3075612"/>
    <lineage>
        <taxon>Bacteria</taxon>
        <taxon>Pseudomonadati</taxon>
        <taxon>Pseudomonadota</taxon>
        <taxon>Gammaproteobacteria</taxon>
        <taxon>Alteromonadales</taxon>
        <taxon>Colwelliaceae</taxon>
        <taxon>Thalassotalea</taxon>
    </lineage>
</organism>
<evidence type="ECO:0000256" key="2">
    <source>
        <dbReference type="ARBA" id="ARBA00093628"/>
    </source>
</evidence>
<dbReference type="Proteomes" id="UP001266357">
    <property type="component" value="Unassembled WGS sequence"/>
</dbReference>